<name>A0ABX0ZG11_9ACTN</name>
<dbReference type="Proteomes" id="UP000734511">
    <property type="component" value="Unassembled WGS sequence"/>
</dbReference>
<protein>
    <submittedName>
        <fullName evidence="3">Carboxymuconolactone decarboxylase</fullName>
    </submittedName>
</protein>
<feature type="domain" description="Carboxymuconolactone decarboxylase-like" evidence="2">
    <location>
        <begin position="43"/>
        <end position="128"/>
    </location>
</feature>
<evidence type="ECO:0000313" key="4">
    <source>
        <dbReference type="Proteomes" id="UP000734511"/>
    </source>
</evidence>
<dbReference type="InterPro" id="IPR003779">
    <property type="entry name" value="CMD-like"/>
</dbReference>
<keyword evidence="4" id="KW-1185">Reference proteome</keyword>
<feature type="domain" description="Carboxymuconolactone decarboxylase-like" evidence="2">
    <location>
        <begin position="186"/>
        <end position="271"/>
    </location>
</feature>
<evidence type="ECO:0000256" key="1">
    <source>
        <dbReference type="SAM" id="MobiDB-lite"/>
    </source>
</evidence>
<dbReference type="RefSeq" id="WP_167981588.1">
    <property type="nucleotide sequence ID" value="NZ_JAATEJ010000002.1"/>
</dbReference>
<dbReference type="Pfam" id="PF02627">
    <property type="entry name" value="CMD"/>
    <property type="match status" value="2"/>
</dbReference>
<comment type="caution">
    <text evidence="3">The sequence shown here is derived from an EMBL/GenBank/DDBJ whole genome shotgun (WGS) entry which is preliminary data.</text>
</comment>
<dbReference type="PANTHER" id="PTHR33570">
    <property type="entry name" value="4-CARBOXYMUCONOLACTONE DECARBOXYLASE FAMILY PROTEIN"/>
    <property type="match status" value="1"/>
</dbReference>
<dbReference type="Gene3D" id="1.20.1290.10">
    <property type="entry name" value="AhpD-like"/>
    <property type="match status" value="2"/>
</dbReference>
<dbReference type="InterPro" id="IPR029032">
    <property type="entry name" value="AhpD-like"/>
</dbReference>
<dbReference type="InterPro" id="IPR052512">
    <property type="entry name" value="4CMD/NDH-1_regulator"/>
</dbReference>
<dbReference type="SUPFAM" id="SSF69118">
    <property type="entry name" value="AhpD-like"/>
    <property type="match status" value="1"/>
</dbReference>
<reference evidence="3 4" key="1">
    <citation type="submission" date="2020-03" db="EMBL/GenBank/DDBJ databases">
        <title>WGS of actinomycetes isolated from Thailand.</title>
        <authorList>
            <person name="Thawai C."/>
        </authorList>
    </citation>
    <scope>NUCLEOTIDE SEQUENCE [LARGE SCALE GENOMIC DNA]</scope>
    <source>
        <strain evidence="3 4">PRB2-1</strain>
    </source>
</reference>
<evidence type="ECO:0000259" key="2">
    <source>
        <dbReference type="Pfam" id="PF02627"/>
    </source>
</evidence>
<accession>A0ABX0ZG11</accession>
<dbReference type="EMBL" id="JAATEJ010000002">
    <property type="protein sequence ID" value="NJP42753.1"/>
    <property type="molecule type" value="Genomic_DNA"/>
</dbReference>
<evidence type="ECO:0000313" key="3">
    <source>
        <dbReference type="EMBL" id="NJP42753.1"/>
    </source>
</evidence>
<gene>
    <name evidence="3" type="ORF">HCN08_04910</name>
</gene>
<feature type="region of interest" description="Disordered" evidence="1">
    <location>
        <begin position="134"/>
        <end position="153"/>
    </location>
</feature>
<dbReference type="PANTHER" id="PTHR33570:SF10">
    <property type="entry name" value="GAMMA-CARBOXYMUCONOLACTONE DECARBOXYLASE"/>
    <property type="match status" value="1"/>
</dbReference>
<proteinExistence type="predicted"/>
<sequence>MTHEPAAHASGSDDRYTRGLAALRLVTGGEHNPVLGPVAETAPDLARFTVEFGYGDIWSQPGLTPRQRQIGTIAALAALGNAAPQLRFHIAGALNVGCTRREIVETFIHTSVYAGFPAALNALAAAREVFTARGDGDEGGEGGEGDTAIAEEPAGGDRYARGLDLLRAVDGPAGPAVVDSLAGIAPDLGRYLVEYVFGDVYARTGLDLRTRELATIAMCTALGTAGPQLRVHLRAFLHVGGTREEIVTLLTQLSGYAGFPAALNAVTAAREIFAEQDAAGNAAE</sequence>
<organism evidence="3 4">
    <name type="scientific">Actinacidiphila epipremni</name>
    <dbReference type="NCBI Taxonomy" id="2053013"/>
    <lineage>
        <taxon>Bacteria</taxon>
        <taxon>Bacillati</taxon>
        <taxon>Actinomycetota</taxon>
        <taxon>Actinomycetes</taxon>
        <taxon>Kitasatosporales</taxon>
        <taxon>Streptomycetaceae</taxon>
        <taxon>Actinacidiphila</taxon>
    </lineage>
</organism>